<sequence length="427" mass="48242">MNYSIALLIIGILSVQYTLAQNPKDYISGFFYKMDISAYQGGEYQFTARAKSDTLSPNAGSYLYVRMDGEKDNLLSYQGSETPIQKHQWETYSIRGKINKKAKSILVGGQCLFQGKYFFDDFVLKVRTKNGSWKDFNLPNSDFGVNQKNHTSQRFTLPEQCTVSVQEIADKTKPLVVDASQIIVHGFNDQAGKYLTCRNVTFYYETYGEGEPLLLLHGNAQSIKDYAAQIPVLAKKYKVIAVDTRGHGKSTEDGTPLSYNLFAEDMLAFIDHLKIEKVNVLGWSDGGNTALIMAMKAPEKINKLAVMGANLYNDKTSVLPEINSQLRKRIKVIEKKNLADTFEGRLLYLLRDEPNINPEDLTKIDCPTLVMVGENDYFFKSHTRLIAEKINNAQLVVFVDGTHEEPIKNPDRFNATVLSFLEEKKVN</sequence>
<keyword evidence="2" id="KW-0378">Hydrolase</keyword>
<dbReference type="Pfam" id="PF00561">
    <property type="entry name" value="Abhydrolase_1"/>
    <property type="match status" value="1"/>
</dbReference>
<protein>
    <submittedName>
        <fullName evidence="2">Alpha/beta hydrolase</fullName>
    </submittedName>
</protein>
<dbReference type="Gene3D" id="3.40.50.1820">
    <property type="entry name" value="alpha/beta hydrolase"/>
    <property type="match status" value="1"/>
</dbReference>
<dbReference type="PANTHER" id="PTHR46331">
    <property type="entry name" value="VALACYCLOVIR HYDROLASE"/>
    <property type="match status" value="1"/>
</dbReference>
<feature type="domain" description="AB hydrolase-1" evidence="1">
    <location>
        <begin position="212"/>
        <end position="327"/>
    </location>
</feature>
<comment type="caution">
    <text evidence="2">The sequence shown here is derived from an EMBL/GenBank/DDBJ whole genome shotgun (WGS) entry which is preliminary data.</text>
</comment>
<keyword evidence="3" id="KW-1185">Reference proteome</keyword>
<dbReference type="Gene3D" id="2.60.120.260">
    <property type="entry name" value="Galactose-binding domain-like"/>
    <property type="match status" value="1"/>
</dbReference>
<evidence type="ECO:0000313" key="3">
    <source>
        <dbReference type="Proteomes" id="UP000585050"/>
    </source>
</evidence>
<dbReference type="InterPro" id="IPR029058">
    <property type="entry name" value="AB_hydrolase_fold"/>
</dbReference>
<dbReference type="Proteomes" id="UP000585050">
    <property type="component" value="Unassembled WGS sequence"/>
</dbReference>
<gene>
    <name evidence="2" type="ORF">HGP29_11105</name>
</gene>
<reference evidence="2 3" key="1">
    <citation type="submission" date="2020-04" db="EMBL/GenBank/DDBJ databases">
        <title>Flammeovirga sp. SR4, a novel species isolated from seawater.</title>
        <authorList>
            <person name="Wang X."/>
        </authorList>
    </citation>
    <scope>NUCLEOTIDE SEQUENCE [LARGE SCALE GENOMIC DNA]</scope>
    <source>
        <strain evidence="2 3">SR4</strain>
    </source>
</reference>
<organism evidence="2 3">
    <name type="scientific">Flammeovirga agarivorans</name>
    <dbReference type="NCBI Taxonomy" id="2726742"/>
    <lineage>
        <taxon>Bacteria</taxon>
        <taxon>Pseudomonadati</taxon>
        <taxon>Bacteroidota</taxon>
        <taxon>Cytophagia</taxon>
        <taxon>Cytophagales</taxon>
        <taxon>Flammeovirgaceae</taxon>
        <taxon>Flammeovirga</taxon>
    </lineage>
</organism>
<proteinExistence type="predicted"/>
<evidence type="ECO:0000313" key="2">
    <source>
        <dbReference type="EMBL" id="NLR91759.1"/>
    </source>
</evidence>
<dbReference type="AlphaFoldDB" id="A0A7X8XW06"/>
<dbReference type="EMBL" id="JABAIL010000003">
    <property type="protein sequence ID" value="NLR91759.1"/>
    <property type="molecule type" value="Genomic_DNA"/>
</dbReference>
<dbReference type="SUPFAM" id="SSF53474">
    <property type="entry name" value="alpha/beta-Hydrolases"/>
    <property type="match status" value="1"/>
</dbReference>
<name>A0A7X8XW06_9BACT</name>
<dbReference type="GO" id="GO:0017171">
    <property type="term" value="F:serine hydrolase activity"/>
    <property type="evidence" value="ECO:0007669"/>
    <property type="project" value="TreeGrafter"/>
</dbReference>
<dbReference type="InterPro" id="IPR000073">
    <property type="entry name" value="AB_hydrolase_1"/>
</dbReference>
<accession>A0A7X8XW06</accession>
<dbReference type="PANTHER" id="PTHR46331:SF2">
    <property type="entry name" value="VALACYCLOVIR HYDROLASE"/>
    <property type="match status" value="1"/>
</dbReference>
<dbReference type="PRINTS" id="PR00111">
    <property type="entry name" value="ABHYDROLASE"/>
</dbReference>
<dbReference type="RefSeq" id="WP_168882473.1">
    <property type="nucleotide sequence ID" value="NZ_JABAIL010000003.1"/>
</dbReference>
<evidence type="ECO:0000259" key="1">
    <source>
        <dbReference type="Pfam" id="PF00561"/>
    </source>
</evidence>